<accession>A0A2A2GDV8</accession>
<dbReference type="AlphaFoldDB" id="A0A2A2GDV8"/>
<keyword evidence="2" id="KW-1133">Transmembrane helix</keyword>
<evidence type="ECO:0000313" key="3">
    <source>
        <dbReference type="EMBL" id="PAU95826.1"/>
    </source>
</evidence>
<proteinExistence type="predicted"/>
<reference evidence="3 4" key="1">
    <citation type="submission" date="2017-08" db="EMBL/GenBank/DDBJ databases">
        <title>Aliifodinibius alkalisoli sp. nov., isolated from saline alkaline soil.</title>
        <authorList>
            <person name="Liu D."/>
            <person name="Zhang G."/>
        </authorList>
    </citation>
    <scope>NUCLEOTIDE SEQUENCE [LARGE SCALE GENOMIC DNA]</scope>
    <source>
        <strain evidence="3 4">WN023</strain>
    </source>
</reference>
<comment type="caution">
    <text evidence="3">The sequence shown here is derived from an EMBL/GenBank/DDBJ whole genome shotgun (WGS) entry which is preliminary data.</text>
</comment>
<evidence type="ECO:0000256" key="1">
    <source>
        <dbReference type="SAM" id="MobiDB-lite"/>
    </source>
</evidence>
<keyword evidence="4" id="KW-1185">Reference proteome</keyword>
<feature type="region of interest" description="Disordered" evidence="1">
    <location>
        <begin position="126"/>
        <end position="150"/>
    </location>
</feature>
<dbReference type="RefSeq" id="WP_095605070.1">
    <property type="nucleotide sequence ID" value="NZ_NSKE01000001.1"/>
</dbReference>
<organism evidence="3 4">
    <name type="scientific">Fodinibius salipaludis</name>
    <dbReference type="NCBI Taxonomy" id="2032627"/>
    <lineage>
        <taxon>Bacteria</taxon>
        <taxon>Pseudomonadati</taxon>
        <taxon>Balneolota</taxon>
        <taxon>Balneolia</taxon>
        <taxon>Balneolales</taxon>
        <taxon>Balneolaceae</taxon>
        <taxon>Fodinibius</taxon>
    </lineage>
</organism>
<dbReference type="EMBL" id="NSKE01000001">
    <property type="protein sequence ID" value="PAU95826.1"/>
    <property type="molecule type" value="Genomic_DNA"/>
</dbReference>
<keyword evidence="2" id="KW-0812">Transmembrane</keyword>
<sequence length="175" mass="20236">MADQTSDKTITLQPSWKNHLIGYIVSVLLIPLFGIGLVGLYWVYKRQKKHSYTFTDTQISSRDDKYQRNIDLVNIENVLVQQGWLQKKVSVGDIKLETTATSMTLQGIADPFVLKNMLEKAISAQKERQNKKQETKPEQPDRDPGTMERMDYLTGLWQQGLVSNDDFDKEKKHFE</sequence>
<dbReference type="OrthoDB" id="1524298at2"/>
<evidence type="ECO:0000256" key="2">
    <source>
        <dbReference type="SAM" id="Phobius"/>
    </source>
</evidence>
<protein>
    <recommendedName>
        <fullName evidence="5">DUF304 domain-containing protein</fullName>
    </recommendedName>
</protein>
<keyword evidence="2" id="KW-0472">Membrane</keyword>
<name>A0A2A2GDV8_9BACT</name>
<evidence type="ECO:0008006" key="5">
    <source>
        <dbReference type="Google" id="ProtNLM"/>
    </source>
</evidence>
<dbReference type="Proteomes" id="UP000218831">
    <property type="component" value="Unassembled WGS sequence"/>
</dbReference>
<gene>
    <name evidence="3" type="ORF">CK503_01860</name>
</gene>
<feature type="transmembrane region" description="Helical" evidence="2">
    <location>
        <begin position="20"/>
        <end position="44"/>
    </location>
</feature>
<evidence type="ECO:0000313" key="4">
    <source>
        <dbReference type="Proteomes" id="UP000218831"/>
    </source>
</evidence>